<gene>
    <name evidence="2" type="ORF">BaRGS_00008713</name>
</gene>
<comment type="caution">
    <text evidence="2">The sequence shown here is derived from an EMBL/GenBank/DDBJ whole genome shotgun (WGS) entry which is preliminary data.</text>
</comment>
<feature type="region of interest" description="Disordered" evidence="1">
    <location>
        <begin position="1"/>
        <end position="41"/>
    </location>
</feature>
<dbReference type="Proteomes" id="UP001519460">
    <property type="component" value="Unassembled WGS sequence"/>
</dbReference>
<evidence type="ECO:0000313" key="3">
    <source>
        <dbReference type="Proteomes" id="UP001519460"/>
    </source>
</evidence>
<proteinExistence type="predicted"/>
<protein>
    <submittedName>
        <fullName evidence="2">Uncharacterized protein</fullName>
    </submittedName>
</protein>
<sequence>MGDCPKQQNPKRRKTRSKDTHEREPWIQITTPTDKEKTVEGQVCDLSRKEGGREDSGNGGGVMQVGVLRKMNGLTACHGVTRAGGHGLLTA</sequence>
<dbReference type="EMBL" id="JACVVK020000039">
    <property type="protein sequence ID" value="KAK7500166.1"/>
    <property type="molecule type" value="Genomic_DNA"/>
</dbReference>
<evidence type="ECO:0000313" key="2">
    <source>
        <dbReference type="EMBL" id="KAK7500166.1"/>
    </source>
</evidence>
<name>A0ABD0LLP2_9CAEN</name>
<organism evidence="2 3">
    <name type="scientific">Batillaria attramentaria</name>
    <dbReference type="NCBI Taxonomy" id="370345"/>
    <lineage>
        <taxon>Eukaryota</taxon>
        <taxon>Metazoa</taxon>
        <taxon>Spiralia</taxon>
        <taxon>Lophotrochozoa</taxon>
        <taxon>Mollusca</taxon>
        <taxon>Gastropoda</taxon>
        <taxon>Caenogastropoda</taxon>
        <taxon>Sorbeoconcha</taxon>
        <taxon>Cerithioidea</taxon>
        <taxon>Batillariidae</taxon>
        <taxon>Batillaria</taxon>
    </lineage>
</organism>
<keyword evidence="3" id="KW-1185">Reference proteome</keyword>
<accession>A0ABD0LLP2</accession>
<dbReference type="AlphaFoldDB" id="A0ABD0LLP2"/>
<evidence type="ECO:0000256" key="1">
    <source>
        <dbReference type="SAM" id="MobiDB-lite"/>
    </source>
</evidence>
<reference evidence="2 3" key="1">
    <citation type="journal article" date="2023" name="Sci. Data">
        <title>Genome assembly of the Korean intertidal mud-creeper Batillaria attramentaria.</title>
        <authorList>
            <person name="Patra A.K."/>
            <person name="Ho P.T."/>
            <person name="Jun S."/>
            <person name="Lee S.J."/>
            <person name="Kim Y."/>
            <person name="Won Y.J."/>
        </authorList>
    </citation>
    <scope>NUCLEOTIDE SEQUENCE [LARGE SCALE GENOMIC DNA]</scope>
    <source>
        <strain evidence="2">Wonlab-2016</strain>
    </source>
</reference>